<dbReference type="Pfam" id="PF01547">
    <property type="entry name" value="SBP_bac_1"/>
    <property type="match status" value="1"/>
</dbReference>
<reference evidence="3" key="1">
    <citation type="submission" date="2020-07" db="EMBL/GenBank/DDBJ databases">
        <authorList>
            <person name="Partida-Martinez L."/>
            <person name="Huntemann M."/>
            <person name="Clum A."/>
            <person name="Wang J."/>
            <person name="Palaniappan K."/>
            <person name="Ritter S."/>
            <person name="Chen I.-M."/>
            <person name="Stamatis D."/>
            <person name="Reddy T."/>
            <person name="O'Malley R."/>
            <person name="Daum C."/>
            <person name="Shapiro N."/>
            <person name="Ivanova N."/>
            <person name="Kyrpides N."/>
            <person name="Woyke T."/>
        </authorList>
    </citation>
    <scope>NUCLEOTIDE SEQUENCE [LARGE SCALE GENOMIC DNA]</scope>
    <source>
        <strain evidence="3">AT2.8</strain>
    </source>
</reference>
<accession>A0A852T6G1</accession>
<dbReference type="Proteomes" id="UP000548423">
    <property type="component" value="Unassembled WGS sequence"/>
</dbReference>
<evidence type="ECO:0000256" key="1">
    <source>
        <dbReference type="SAM" id="SignalP"/>
    </source>
</evidence>
<protein>
    <submittedName>
        <fullName evidence="2">Aldouronate transport system substrate-binding protein</fullName>
    </submittedName>
</protein>
<dbReference type="SUPFAM" id="SSF53850">
    <property type="entry name" value="Periplasmic binding protein-like II"/>
    <property type="match status" value="1"/>
</dbReference>
<dbReference type="Gene3D" id="3.40.190.10">
    <property type="entry name" value="Periplasmic binding protein-like II"/>
    <property type="match status" value="2"/>
</dbReference>
<reference evidence="3" key="2">
    <citation type="submission" date="2020-08" db="EMBL/GenBank/DDBJ databases">
        <title>The Agave Microbiome: Exploring the role of microbial communities in plant adaptations to desert environments.</title>
        <authorList>
            <person name="Partida-Martinez L.P."/>
        </authorList>
    </citation>
    <scope>NUCLEOTIDE SEQUENCE [LARGE SCALE GENOMIC DNA]</scope>
    <source>
        <strain evidence="3">AT2.8</strain>
    </source>
</reference>
<keyword evidence="1" id="KW-0732">Signal</keyword>
<name>A0A852T6G1_9BACI</name>
<sequence>MRKSLSVIMSVLLIISMLAACSSKSNSNEGAKEKVNINKEGYPIVDQKLTMSMMGPDVGQAKWEDMAFFKEMEKMTNVHYKFTTPPLSDFPTKLNLAFASDEIPDVLFGGSLTADQEVKYGKQGTLIPLEDLIEKYAPNIQKVFEEYPDVKKSITTVDGHIYALPMIDKNAVWYMGPLWVNGKWLEALNVTELPKTTDELYTLLKRFKTEDPNGNGKADEIPFTSIKLDDSRQWLLGAFGFTNWGIEEIKGNVVFTPQEKGYLEYLKFMNKLYSEKLMDPETFSQSNEQKKAKGQANQLGLFQDWFSYFTTGDKEEDAMDDPMYQPVKSDIVDQPVMPLSPGIYRGQFAITNKAANPAAAIRWVDYLYSKEGNELIKIGKDGDVWSWVDKSAGTRKMNESPIAGKTIEDYRGTTTPDFGINVPGYREKIEGFPVPEFQNFLDKETDNKIKPYAKIPYPLVYLTSEEQDEVSRIKSDLETYVQQMEAKFITGTEPLSNWDKYVKTMNDMGSDKLVKIYQKAYDRWNK</sequence>
<dbReference type="InterPro" id="IPR006059">
    <property type="entry name" value="SBP"/>
</dbReference>
<dbReference type="EMBL" id="JACCBX010000001">
    <property type="protein sequence ID" value="NYE03465.1"/>
    <property type="molecule type" value="Genomic_DNA"/>
</dbReference>
<evidence type="ECO:0000313" key="2">
    <source>
        <dbReference type="EMBL" id="NYE03465.1"/>
    </source>
</evidence>
<dbReference type="AlphaFoldDB" id="A0A852T6G1"/>
<gene>
    <name evidence="2" type="ORF">F4694_000184</name>
</gene>
<proteinExistence type="predicted"/>
<feature type="signal peptide" evidence="1">
    <location>
        <begin position="1"/>
        <end position="19"/>
    </location>
</feature>
<evidence type="ECO:0000313" key="3">
    <source>
        <dbReference type="Proteomes" id="UP000548423"/>
    </source>
</evidence>
<comment type="caution">
    <text evidence="2">The sequence shown here is derived from an EMBL/GenBank/DDBJ whole genome shotgun (WGS) entry which is preliminary data.</text>
</comment>
<dbReference type="InterPro" id="IPR050490">
    <property type="entry name" value="Bact_solute-bd_prot1"/>
</dbReference>
<dbReference type="PANTHER" id="PTHR43649">
    <property type="entry name" value="ARABINOSE-BINDING PROTEIN-RELATED"/>
    <property type="match status" value="1"/>
</dbReference>
<feature type="chain" id="PRO_5039686028" evidence="1">
    <location>
        <begin position="20"/>
        <end position="526"/>
    </location>
</feature>
<organism evidence="2 3">
    <name type="scientific">Neobacillus niacini</name>
    <dbReference type="NCBI Taxonomy" id="86668"/>
    <lineage>
        <taxon>Bacteria</taxon>
        <taxon>Bacillati</taxon>
        <taxon>Bacillota</taxon>
        <taxon>Bacilli</taxon>
        <taxon>Bacillales</taxon>
        <taxon>Bacillaceae</taxon>
        <taxon>Neobacillus</taxon>
    </lineage>
</organism>
<dbReference type="PROSITE" id="PS51257">
    <property type="entry name" value="PROKAR_LIPOPROTEIN"/>
    <property type="match status" value="1"/>
</dbReference>
<dbReference type="PANTHER" id="PTHR43649:SF12">
    <property type="entry name" value="DIACETYLCHITOBIOSE BINDING PROTEIN DASA"/>
    <property type="match status" value="1"/>
</dbReference>